<dbReference type="GO" id="GO:0046872">
    <property type="term" value="F:metal ion binding"/>
    <property type="evidence" value="ECO:0007669"/>
    <property type="project" value="UniProtKB-KW"/>
</dbReference>
<dbReference type="Proteomes" id="UP000656042">
    <property type="component" value="Unassembled WGS sequence"/>
</dbReference>
<dbReference type="NCBIfam" id="NF006685">
    <property type="entry name" value="PRK09230.1"/>
    <property type="match status" value="1"/>
</dbReference>
<reference evidence="4" key="1">
    <citation type="journal article" date="2014" name="Int. J. Syst. Evol. Microbiol.">
        <title>Complete genome sequence of Corynebacterium casei LMG S-19264T (=DSM 44701T), isolated from a smear-ripened cheese.</title>
        <authorList>
            <consortium name="US DOE Joint Genome Institute (JGI-PGF)"/>
            <person name="Walter F."/>
            <person name="Albersmeier A."/>
            <person name="Kalinowski J."/>
            <person name="Ruckert C."/>
        </authorList>
    </citation>
    <scope>NUCLEOTIDE SEQUENCE</scope>
    <source>
        <strain evidence="4">CGMCC 4.7299</strain>
    </source>
</reference>
<accession>A0A8J3C3K8</accession>
<organism evidence="4 5">
    <name type="scientific">Mangrovihabitans endophyticus</name>
    <dbReference type="NCBI Taxonomy" id="1751298"/>
    <lineage>
        <taxon>Bacteria</taxon>
        <taxon>Bacillati</taxon>
        <taxon>Actinomycetota</taxon>
        <taxon>Actinomycetes</taxon>
        <taxon>Micromonosporales</taxon>
        <taxon>Micromonosporaceae</taxon>
        <taxon>Mangrovihabitans</taxon>
    </lineage>
</organism>
<dbReference type="AlphaFoldDB" id="A0A8J3C3K8"/>
<evidence type="ECO:0000256" key="2">
    <source>
        <dbReference type="ARBA" id="ARBA00022801"/>
    </source>
</evidence>
<gene>
    <name evidence="4" type="primary">codA</name>
    <name evidence="4" type="ORF">GCM10012284_43540</name>
</gene>
<dbReference type="Pfam" id="PF07969">
    <property type="entry name" value="Amidohydro_3"/>
    <property type="match status" value="1"/>
</dbReference>
<sequence>MIDLLLRDALVREPGRDAGRRRDIGVHDGRIVAPGPARQTRDLDGRLVTPPLVEPHLHLDAVLTAGQPRHNVSGSLFEGIAIWAQRVATLTEADVRHRALTVLRWQLACGVQHVRSHVDVCDPDLRALRALIEVRDEVRGMIDLQLVAFPQQGILSFDGGADLMRKAVELGVDAVGAIPHYELTREDGVESVRFAMALAQEHGLRVDIHCDETDDEHSRFVETMAAETIRRGMSGRVTASHTTAMHSYNAAYASRLIANIARAGLHMVTNPLDNAVLQGRFDAGPVRRGHTRVRELLDAGVNVAIGHDSVMDPWYPLGHGDPVQAAFVLAHLGHMSGDAHLRTLIDMITAAPAAALGVAGYGLDVGSPADLVVFDARSEAEALRLQAPRLLVLRAGMVVAATEPARSVVTWHGEPMDVDFR</sequence>
<dbReference type="InterPro" id="IPR032466">
    <property type="entry name" value="Metal_Hydrolase"/>
</dbReference>
<dbReference type="CDD" id="cd01293">
    <property type="entry name" value="Bact_CD"/>
    <property type="match status" value="1"/>
</dbReference>
<evidence type="ECO:0000313" key="4">
    <source>
        <dbReference type="EMBL" id="GGL04143.1"/>
    </source>
</evidence>
<protein>
    <submittedName>
        <fullName evidence="4">Cytosine deaminase</fullName>
    </submittedName>
</protein>
<proteinExistence type="predicted"/>
<dbReference type="RefSeq" id="WP_189081116.1">
    <property type="nucleotide sequence ID" value="NZ_BMMX01000022.1"/>
</dbReference>
<keyword evidence="2" id="KW-0378">Hydrolase</keyword>
<evidence type="ECO:0000256" key="1">
    <source>
        <dbReference type="ARBA" id="ARBA00022723"/>
    </source>
</evidence>
<keyword evidence="5" id="KW-1185">Reference proteome</keyword>
<keyword evidence="1" id="KW-0479">Metal-binding</keyword>
<dbReference type="InterPro" id="IPR013108">
    <property type="entry name" value="Amidohydro_3"/>
</dbReference>
<comment type="caution">
    <text evidence="4">The sequence shown here is derived from an EMBL/GenBank/DDBJ whole genome shotgun (WGS) entry which is preliminary data.</text>
</comment>
<dbReference type="SUPFAM" id="SSF51556">
    <property type="entry name" value="Metallo-dependent hydrolases"/>
    <property type="match status" value="1"/>
</dbReference>
<evidence type="ECO:0000259" key="3">
    <source>
        <dbReference type="Pfam" id="PF07969"/>
    </source>
</evidence>
<dbReference type="GO" id="GO:0016814">
    <property type="term" value="F:hydrolase activity, acting on carbon-nitrogen (but not peptide) bonds, in cyclic amidines"/>
    <property type="evidence" value="ECO:0007669"/>
    <property type="project" value="TreeGrafter"/>
</dbReference>
<dbReference type="InterPro" id="IPR011059">
    <property type="entry name" value="Metal-dep_hydrolase_composite"/>
</dbReference>
<evidence type="ECO:0000313" key="5">
    <source>
        <dbReference type="Proteomes" id="UP000656042"/>
    </source>
</evidence>
<dbReference type="EMBL" id="BMMX01000022">
    <property type="protein sequence ID" value="GGL04143.1"/>
    <property type="molecule type" value="Genomic_DNA"/>
</dbReference>
<dbReference type="PANTHER" id="PTHR32027:SF0">
    <property type="entry name" value="CYTOSINE DEAMINASE"/>
    <property type="match status" value="1"/>
</dbReference>
<name>A0A8J3C3K8_9ACTN</name>
<dbReference type="SUPFAM" id="SSF51338">
    <property type="entry name" value="Composite domain of metallo-dependent hydrolases"/>
    <property type="match status" value="1"/>
</dbReference>
<dbReference type="PANTHER" id="PTHR32027">
    <property type="entry name" value="CYTOSINE DEAMINASE"/>
    <property type="match status" value="1"/>
</dbReference>
<dbReference type="NCBIfam" id="NF005748">
    <property type="entry name" value="PRK07572.1"/>
    <property type="match status" value="1"/>
</dbReference>
<dbReference type="GO" id="GO:0019239">
    <property type="term" value="F:deaminase activity"/>
    <property type="evidence" value="ECO:0007669"/>
    <property type="project" value="UniProtKB-ARBA"/>
</dbReference>
<dbReference type="InterPro" id="IPR052349">
    <property type="entry name" value="Metallo-hydrolase_Enzymes"/>
</dbReference>
<dbReference type="Gene3D" id="2.30.40.10">
    <property type="entry name" value="Urease, subunit C, domain 1"/>
    <property type="match status" value="1"/>
</dbReference>
<dbReference type="Gene3D" id="3.20.20.140">
    <property type="entry name" value="Metal-dependent hydrolases"/>
    <property type="match status" value="1"/>
</dbReference>
<dbReference type="FunFam" id="3.20.20.140:FF:000019">
    <property type="entry name" value="Cytosine deaminase"/>
    <property type="match status" value="1"/>
</dbReference>
<feature type="domain" description="Amidohydrolase 3" evidence="3">
    <location>
        <begin position="39"/>
        <end position="400"/>
    </location>
</feature>
<reference evidence="4" key="2">
    <citation type="submission" date="2020-09" db="EMBL/GenBank/DDBJ databases">
        <authorList>
            <person name="Sun Q."/>
            <person name="Zhou Y."/>
        </authorList>
    </citation>
    <scope>NUCLEOTIDE SEQUENCE</scope>
    <source>
        <strain evidence="4">CGMCC 4.7299</strain>
    </source>
</reference>